<evidence type="ECO:0000313" key="1">
    <source>
        <dbReference type="EMBL" id="AQQ55486.1"/>
    </source>
</evidence>
<proteinExistence type="predicted"/>
<dbReference type="OrthoDB" id="1691100at2"/>
<evidence type="ECO:0000313" key="2">
    <source>
        <dbReference type="Proteomes" id="UP000188184"/>
    </source>
</evidence>
<gene>
    <name evidence="1" type="ORF">B0X71_20265</name>
</gene>
<evidence type="ECO:0008006" key="3">
    <source>
        <dbReference type="Google" id="ProtNLM"/>
    </source>
</evidence>
<dbReference type="Proteomes" id="UP000188184">
    <property type="component" value="Plasmid unnamed1"/>
</dbReference>
<accession>A0A1Q2L4Y8</accession>
<geneLocation type="plasmid" evidence="1 2">
    <name>unnamed1</name>
</geneLocation>
<keyword evidence="1" id="KW-0614">Plasmid</keyword>
<dbReference type="EMBL" id="CP019641">
    <property type="protein sequence ID" value="AQQ55486.1"/>
    <property type="molecule type" value="Genomic_DNA"/>
</dbReference>
<reference evidence="1 2" key="1">
    <citation type="submission" date="2017-02" db="EMBL/GenBank/DDBJ databases">
        <title>The complete genomic sequence of a novel cold adapted crude oil-degrading bacterium Planococcus qaidamina Y42.</title>
        <authorList>
            <person name="Yang R."/>
        </authorList>
    </citation>
    <scope>NUCLEOTIDE SEQUENCE [LARGE SCALE GENOMIC DNA]</scope>
    <source>
        <strain evidence="1 2">Y42</strain>
        <plasmid evidence="1 2">unnamed1</plasmid>
    </source>
</reference>
<sequence>MATISLRVDDRDSKLIRDYAKMKKTSVSDLMRNATIEKIEDEIDVENFDRVLASTKKTHSLDDVKKELGL</sequence>
<dbReference type="InterPro" id="IPR046257">
    <property type="entry name" value="DUF6290"/>
</dbReference>
<protein>
    <recommendedName>
        <fullName evidence="3">CopG family transcriptional regulator</fullName>
    </recommendedName>
</protein>
<organism evidence="1 2">
    <name type="scientific">Planococcus lenghuensis</name>
    <dbReference type="NCBI Taxonomy" id="2213202"/>
    <lineage>
        <taxon>Bacteria</taxon>
        <taxon>Bacillati</taxon>
        <taxon>Bacillota</taxon>
        <taxon>Bacilli</taxon>
        <taxon>Bacillales</taxon>
        <taxon>Caryophanaceae</taxon>
        <taxon>Planococcus</taxon>
    </lineage>
</organism>
<dbReference type="AlphaFoldDB" id="A0A1Q2L4Y8"/>
<keyword evidence="2" id="KW-1185">Reference proteome</keyword>
<name>A0A1Q2L4Y8_9BACL</name>
<dbReference type="Pfam" id="PF19807">
    <property type="entry name" value="DUF6290"/>
    <property type="match status" value="1"/>
</dbReference>
<dbReference type="KEGG" id="pmar:B0X71_20265"/>
<dbReference type="RefSeq" id="WP_077591338.1">
    <property type="nucleotide sequence ID" value="NZ_CP019641.1"/>
</dbReference>
<dbReference type="NCBIfam" id="NF046040">
    <property type="entry name" value="RelB_antitoxin"/>
    <property type="match status" value="1"/>
</dbReference>